<dbReference type="RefSeq" id="WP_215352936.1">
    <property type="nucleotide sequence ID" value="NZ_BAAAFE010000003.1"/>
</dbReference>
<keyword evidence="3" id="KW-0418">Kinase</keyword>
<evidence type="ECO:0000256" key="2">
    <source>
        <dbReference type="ARBA" id="ARBA00022840"/>
    </source>
</evidence>
<accession>A0ABN1LXT3</accession>
<dbReference type="CDD" id="cd05387">
    <property type="entry name" value="BY-kinase"/>
    <property type="match status" value="1"/>
</dbReference>
<protein>
    <submittedName>
        <fullName evidence="3">CpsD/CapB family tyrosine-protein kinase</fullName>
    </submittedName>
</protein>
<keyword evidence="3" id="KW-0808">Transferase</keyword>
<dbReference type="SUPFAM" id="SSF52540">
    <property type="entry name" value="P-loop containing nucleoside triphosphate hydrolases"/>
    <property type="match status" value="1"/>
</dbReference>
<organism evidence="3 4">
    <name type="scientific">Sphingopyxis soli</name>
    <dbReference type="NCBI Taxonomy" id="592051"/>
    <lineage>
        <taxon>Bacteria</taxon>
        <taxon>Pseudomonadati</taxon>
        <taxon>Pseudomonadota</taxon>
        <taxon>Alphaproteobacteria</taxon>
        <taxon>Sphingomonadales</taxon>
        <taxon>Sphingomonadaceae</taxon>
        <taxon>Sphingopyxis</taxon>
    </lineage>
</organism>
<evidence type="ECO:0000256" key="1">
    <source>
        <dbReference type="ARBA" id="ARBA00022741"/>
    </source>
</evidence>
<proteinExistence type="predicted"/>
<dbReference type="GO" id="GO:0016301">
    <property type="term" value="F:kinase activity"/>
    <property type="evidence" value="ECO:0007669"/>
    <property type="project" value="UniProtKB-KW"/>
</dbReference>
<keyword evidence="4" id="KW-1185">Reference proteome</keyword>
<keyword evidence="2" id="KW-0067">ATP-binding</keyword>
<evidence type="ECO:0000313" key="3">
    <source>
        <dbReference type="EMBL" id="GAA0861740.1"/>
    </source>
</evidence>
<sequence length="261" mass="27919">MKSFPNIPQTLGGTPLIAGLPGIDEVADAGDVELSEKLVGFESKDPRSRSFNLLRTQLIKKLAESGGRLVGITSPAPHAGKSFVASNLAASIGQLPNKRTFLVDLDLRRATIARIFGLDVSEGVTEFLLGDDIELRQIGRRIGESNLVVYPTLAAPVNSAELMVSERLDELVARARALGDDAIVIFDLPPVFANDDAILAAEKLDGVLLVVEQGVTTKKQLQGAMQLIHPTPLLGTVFNRFTGGNGDPYGYGGKYDGYYNS</sequence>
<reference evidence="3 4" key="1">
    <citation type="journal article" date="2019" name="Int. J. Syst. Evol. Microbiol.">
        <title>The Global Catalogue of Microorganisms (GCM) 10K type strain sequencing project: providing services to taxonomists for standard genome sequencing and annotation.</title>
        <authorList>
            <consortium name="The Broad Institute Genomics Platform"/>
            <consortium name="The Broad Institute Genome Sequencing Center for Infectious Disease"/>
            <person name="Wu L."/>
            <person name="Ma J."/>
        </authorList>
    </citation>
    <scope>NUCLEOTIDE SEQUENCE [LARGE SCALE GENOMIC DNA]</scope>
    <source>
        <strain evidence="3 4">JCM 15910</strain>
    </source>
</reference>
<dbReference type="InterPro" id="IPR005702">
    <property type="entry name" value="Wzc-like_C"/>
</dbReference>
<dbReference type="EMBL" id="BAAAFE010000003">
    <property type="protein sequence ID" value="GAA0861740.1"/>
    <property type="molecule type" value="Genomic_DNA"/>
</dbReference>
<gene>
    <name evidence="3" type="ORF">GCM10009115_05590</name>
</gene>
<comment type="caution">
    <text evidence="3">The sequence shown here is derived from an EMBL/GenBank/DDBJ whole genome shotgun (WGS) entry which is preliminary data.</text>
</comment>
<keyword evidence="1" id="KW-0547">Nucleotide-binding</keyword>
<evidence type="ECO:0000313" key="4">
    <source>
        <dbReference type="Proteomes" id="UP001500738"/>
    </source>
</evidence>
<dbReference type="InterPro" id="IPR027417">
    <property type="entry name" value="P-loop_NTPase"/>
</dbReference>
<name>A0ABN1LXT3_9SPHN</name>
<dbReference type="Proteomes" id="UP001500738">
    <property type="component" value="Unassembled WGS sequence"/>
</dbReference>
<dbReference type="PANTHER" id="PTHR32309:SF13">
    <property type="entry name" value="FERRIC ENTEROBACTIN TRANSPORT PROTEIN FEPE"/>
    <property type="match status" value="1"/>
</dbReference>
<dbReference type="PANTHER" id="PTHR32309">
    <property type="entry name" value="TYROSINE-PROTEIN KINASE"/>
    <property type="match status" value="1"/>
</dbReference>
<dbReference type="InterPro" id="IPR050445">
    <property type="entry name" value="Bact_polysacc_biosynth/exp"/>
</dbReference>
<dbReference type="Gene3D" id="3.40.50.300">
    <property type="entry name" value="P-loop containing nucleotide triphosphate hydrolases"/>
    <property type="match status" value="1"/>
</dbReference>